<gene>
    <name evidence="3" type="ORF">Q5H94_13620</name>
</gene>
<dbReference type="EMBL" id="JAUQSZ010000009">
    <property type="protein sequence ID" value="MDO7843370.1"/>
    <property type="molecule type" value="Genomic_DNA"/>
</dbReference>
<organism evidence="3 4">
    <name type="scientific">Sphingomonas immobilis</name>
    <dbReference type="NCBI Taxonomy" id="3063997"/>
    <lineage>
        <taxon>Bacteria</taxon>
        <taxon>Pseudomonadati</taxon>
        <taxon>Pseudomonadota</taxon>
        <taxon>Alphaproteobacteria</taxon>
        <taxon>Sphingomonadales</taxon>
        <taxon>Sphingomonadaceae</taxon>
        <taxon>Sphingomonas</taxon>
    </lineage>
</organism>
<dbReference type="PANTHER" id="PTHR33755">
    <property type="entry name" value="TOXIN PARE1-RELATED"/>
    <property type="match status" value="1"/>
</dbReference>
<name>A0ABT9A0M2_9SPHN</name>
<dbReference type="InterPro" id="IPR007712">
    <property type="entry name" value="RelE/ParE_toxin"/>
</dbReference>
<accession>A0ABT9A0M2</accession>
<evidence type="ECO:0000313" key="4">
    <source>
        <dbReference type="Proteomes" id="UP001176468"/>
    </source>
</evidence>
<dbReference type="InterPro" id="IPR051803">
    <property type="entry name" value="TA_system_RelE-like_toxin"/>
</dbReference>
<evidence type="ECO:0000256" key="2">
    <source>
        <dbReference type="ARBA" id="ARBA00022649"/>
    </source>
</evidence>
<dbReference type="InterPro" id="IPR035093">
    <property type="entry name" value="RelE/ParE_toxin_dom_sf"/>
</dbReference>
<keyword evidence="4" id="KW-1185">Reference proteome</keyword>
<dbReference type="Proteomes" id="UP001176468">
    <property type="component" value="Unassembled WGS sequence"/>
</dbReference>
<evidence type="ECO:0000313" key="3">
    <source>
        <dbReference type="EMBL" id="MDO7843370.1"/>
    </source>
</evidence>
<dbReference type="Pfam" id="PF05016">
    <property type="entry name" value="ParE_toxin"/>
    <property type="match status" value="1"/>
</dbReference>
<sequence length="120" mass="13617">MVAPPGRARERWKKFWLTVCAGAMRLERTAAAEDDLEDIVAFTALAFGEHAARDYFSSFEGSFARLIAHPEIGAPLSKILPGVRKLTHRRRRIYYEIEGDLVRVLRVLHSAMDERSAFDA</sequence>
<comment type="caution">
    <text evidence="3">The sequence shown here is derived from an EMBL/GenBank/DDBJ whole genome shotgun (WGS) entry which is preliminary data.</text>
</comment>
<dbReference type="Gene3D" id="3.30.2310.20">
    <property type="entry name" value="RelE-like"/>
    <property type="match status" value="1"/>
</dbReference>
<reference evidence="3" key="1">
    <citation type="submission" date="2023-07" db="EMBL/GenBank/DDBJ databases">
        <authorList>
            <person name="Kim M.K."/>
        </authorList>
    </citation>
    <scope>NUCLEOTIDE SEQUENCE</scope>
    <source>
        <strain evidence="3">CA1-15</strain>
    </source>
</reference>
<evidence type="ECO:0000256" key="1">
    <source>
        <dbReference type="ARBA" id="ARBA00006226"/>
    </source>
</evidence>
<proteinExistence type="inferred from homology"/>
<protein>
    <submittedName>
        <fullName evidence="3">Type II toxin-antitoxin system RelE/ParE family toxin</fullName>
    </submittedName>
</protein>
<dbReference type="RefSeq" id="WP_304561824.1">
    <property type="nucleotide sequence ID" value="NZ_JAUQSZ010000009.1"/>
</dbReference>
<comment type="similarity">
    <text evidence="1">Belongs to the RelE toxin family.</text>
</comment>
<keyword evidence="2" id="KW-1277">Toxin-antitoxin system</keyword>